<keyword evidence="3" id="KW-1185">Reference proteome</keyword>
<protein>
    <submittedName>
        <fullName evidence="4">Protein shisa-5</fullName>
    </submittedName>
</protein>
<dbReference type="Proteomes" id="UP000492821">
    <property type="component" value="Unassembled WGS sequence"/>
</dbReference>
<evidence type="ECO:0000313" key="3">
    <source>
        <dbReference type="Proteomes" id="UP000492821"/>
    </source>
</evidence>
<evidence type="ECO:0000256" key="2">
    <source>
        <dbReference type="SAM" id="Phobius"/>
    </source>
</evidence>
<organism evidence="3 4">
    <name type="scientific">Panagrellus redivivus</name>
    <name type="common">Microworm</name>
    <dbReference type="NCBI Taxonomy" id="6233"/>
    <lineage>
        <taxon>Eukaryota</taxon>
        <taxon>Metazoa</taxon>
        <taxon>Ecdysozoa</taxon>
        <taxon>Nematoda</taxon>
        <taxon>Chromadorea</taxon>
        <taxon>Rhabditida</taxon>
        <taxon>Tylenchina</taxon>
        <taxon>Panagrolaimomorpha</taxon>
        <taxon>Panagrolaimoidea</taxon>
        <taxon>Panagrolaimidae</taxon>
        <taxon>Panagrellus</taxon>
    </lineage>
</organism>
<keyword evidence="2" id="KW-0812">Transmembrane</keyword>
<reference evidence="4" key="2">
    <citation type="submission" date="2020-10" db="UniProtKB">
        <authorList>
            <consortium name="WormBaseParasite"/>
        </authorList>
    </citation>
    <scope>IDENTIFICATION</scope>
</reference>
<feature type="region of interest" description="Disordered" evidence="1">
    <location>
        <begin position="216"/>
        <end position="236"/>
    </location>
</feature>
<dbReference type="WBParaSite" id="Pan_g12984.t1">
    <property type="protein sequence ID" value="Pan_g12984.t1"/>
    <property type="gene ID" value="Pan_g12984"/>
</dbReference>
<reference evidence="3" key="1">
    <citation type="journal article" date="2013" name="Genetics">
        <title>The draft genome and transcriptome of Panagrellus redivivus are shaped by the harsh demands of a free-living lifestyle.</title>
        <authorList>
            <person name="Srinivasan J."/>
            <person name="Dillman A.R."/>
            <person name="Macchietto M.G."/>
            <person name="Heikkinen L."/>
            <person name="Lakso M."/>
            <person name="Fracchia K.M."/>
            <person name="Antoshechkin I."/>
            <person name="Mortazavi A."/>
            <person name="Wong G."/>
            <person name="Sternberg P.W."/>
        </authorList>
    </citation>
    <scope>NUCLEOTIDE SEQUENCE [LARGE SCALE GENOMIC DNA]</scope>
    <source>
        <strain evidence="3">MT8872</strain>
    </source>
</reference>
<feature type="transmembrane region" description="Helical" evidence="2">
    <location>
        <begin position="61"/>
        <end position="85"/>
    </location>
</feature>
<name>A0A7E4UVQ1_PANRE</name>
<evidence type="ECO:0000313" key="4">
    <source>
        <dbReference type="WBParaSite" id="Pan_g12984.t1"/>
    </source>
</evidence>
<dbReference type="AlphaFoldDB" id="A0A7E4UVQ1"/>
<feature type="region of interest" description="Disordered" evidence="1">
    <location>
        <begin position="268"/>
        <end position="325"/>
    </location>
</feature>
<sequence>MGCDCIPPPPEFDLPPPPDPSLIWHLISDEPSDALRKIRLQSCEFNPLFEFFGLDGLTLEAILFFGLACAMTVLFTVCSVTLIWWKCCQSCSGNRPKRVPSSDSCNKLNSSSSTIVTSSVIPQWSTTRSPPQVLMSSASANTLRSVPKMGTQGYHYPRPTTYRLPADQPSAYCTLNQHYEEIPINYALPPAVSIPVSRSHAGDAMLYLDQFAATIERRPPPRGPPPPPPPPQALLDAQNNQLNQSRTSSDDIDGSSIDAEIEVINARHAATNGPSPVMSGGRESGYGTGPSRLWHHAHPGSASPRIPSFKDTRTPETSPPAKLSAPALTVYGEGDSAPMTYV</sequence>
<accession>A0A7E4UVQ1</accession>
<feature type="compositionally biased region" description="Pro residues" evidence="1">
    <location>
        <begin position="221"/>
        <end position="232"/>
    </location>
</feature>
<evidence type="ECO:0000256" key="1">
    <source>
        <dbReference type="SAM" id="MobiDB-lite"/>
    </source>
</evidence>
<keyword evidence="2" id="KW-1133">Transmembrane helix</keyword>
<proteinExistence type="predicted"/>
<keyword evidence="2" id="KW-0472">Membrane</keyword>